<feature type="region of interest" description="Disordered" evidence="1">
    <location>
        <begin position="1"/>
        <end position="94"/>
    </location>
</feature>
<gene>
    <name evidence="2" type="ORF">E2C01_049752</name>
</gene>
<reference evidence="2 3" key="1">
    <citation type="submission" date="2019-05" db="EMBL/GenBank/DDBJ databases">
        <title>Another draft genome of Portunus trituberculatus and its Hox gene families provides insights of decapod evolution.</title>
        <authorList>
            <person name="Jeong J.-H."/>
            <person name="Song I."/>
            <person name="Kim S."/>
            <person name="Choi T."/>
            <person name="Kim D."/>
            <person name="Ryu S."/>
            <person name="Kim W."/>
        </authorList>
    </citation>
    <scope>NUCLEOTIDE SEQUENCE [LARGE SCALE GENOMIC DNA]</scope>
    <source>
        <tissue evidence="2">Muscle</tissue>
    </source>
</reference>
<feature type="compositionally biased region" description="Low complexity" evidence="1">
    <location>
        <begin position="80"/>
        <end position="94"/>
    </location>
</feature>
<feature type="compositionally biased region" description="Polar residues" evidence="1">
    <location>
        <begin position="1"/>
        <end position="16"/>
    </location>
</feature>
<organism evidence="2 3">
    <name type="scientific">Portunus trituberculatus</name>
    <name type="common">Swimming crab</name>
    <name type="synonym">Neptunus trituberculatus</name>
    <dbReference type="NCBI Taxonomy" id="210409"/>
    <lineage>
        <taxon>Eukaryota</taxon>
        <taxon>Metazoa</taxon>
        <taxon>Ecdysozoa</taxon>
        <taxon>Arthropoda</taxon>
        <taxon>Crustacea</taxon>
        <taxon>Multicrustacea</taxon>
        <taxon>Malacostraca</taxon>
        <taxon>Eumalacostraca</taxon>
        <taxon>Eucarida</taxon>
        <taxon>Decapoda</taxon>
        <taxon>Pleocyemata</taxon>
        <taxon>Brachyura</taxon>
        <taxon>Eubrachyura</taxon>
        <taxon>Portunoidea</taxon>
        <taxon>Portunidae</taxon>
        <taxon>Portuninae</taxon>
        <taxon>Portunus</taxon>
    </lineage>
</organism>
<dbReference type="EMBL" id="VSRR010013451">
    <property type="protein sequence ID" value="MPC55807.1"/>
    <property type="molecule type" value="Genomic_DNA"/>
</dbReference>
<sequence length="94" mass="10319">MGPTHQQHNFVTHSPATPSPKVEEAGDTIIQQNQPEQGQKRPVRLILWTDYTTYPTPHHVSGSLPTPPAIRHKTPPLSAPQEPTSTSQHPPSPP</sequence>
<keyword evidence="3" id="KW-1185">Reference proteome</keyword>
<comment type="caution">
    <text evidence="2">The sequence shown here is derived from an EMBL/GenBank/DDBJ whole genome shotgun (WGS) entry which is preliminary data.</text>
</comment>
<evidence type="ECO:0000313" key="3">
    <source>
        <dbReference type="Proteomes" id="UP000324222"/>
    </source>
</evidence>
<accession>A0A5B7GEN2</accession>
<proteinExistence type="predicted"/>
<protein>
    <submittedName>
        <fullName evidence="2">Uncharacterized protein</fullName>
    </submittedName>
</protein>
<evidence type="ECO:0000256" key="1">
    <source>
        <dbReference type="SAM" id="MobiDB-lite"/>
    </source>
</evidence>
<dbReference type="Proteomes" id="UP000324222">
    <property type="component" value="Unassembled WGS sequence"/>
</dbReference>
<dbReference type="AlphaFoldDB" id="A0A5B7GEN2"/>
<evidence type="ECO:0000313" key="2">
    <source>
        <dbReference type="EMBL" id="MPC55807.1"/>
    </source>
</evidence>
<name>A0A5B7GEN2_PORTR</name>